<sequence length="142" mass="15423">MVTIRDGQLTDERQLRSIQESTLAEPSPDLLAAGIDGPLGLFVADDGGPVGYALLMESADTALLLELAVATTHQGEGIGSELLERVLTHLETTGAETVRLTARETASRVHRFYERHGFERGEVLDGFFESGDAVVFTRELRP</sequence>
<dbReference type="PROSITE" id="PS51186">
    <property type="entry name" value="GNAT"/>
    <property type="match status" value="1"/>
</dbReference>
<feature type="domain" description="N-acetyltransferase" evidence="3">
    <location>
        <begin position="2"/>
        <end position="141"/>
    </location>
</feature>
<evidence type="ECO:0000259" key="3">
    <source>
        <dbReference type="PROSITE" id="PS51186"/>
    </source>
</evidence>
<dbReference type="CDD" id="cd04301">
    <property type="entry name" value="NAT_SF"/>
    <property type="match status" value="1"/>
</dbReference>
<proteinExistence type="predicted"/>
<dbReference type="PANTHER" id="PTHR43877">
    <property type="entry name" value="AMINOALKYLPHOSPHONATE N-ACETYLTRANSFERASE-RELATED-RELATED"/>
    <property type="match status" value="1"/>
</dbReference>
<dbReference type="InterPro" id="IPR000182">
    <property type="entry name" value="GNAT_dom"/>
</dbReference>
<dbReference type="RefSeq" id="WP_267163303.1">
    <property type="nucleotide sequence ID" value="NZ_CP112972.1"/>
</dbReference>
<keyword evidence="2 4" id="KW-0012">Acyltransferase</keyword>
<dbReference type="AlphaFoldDB" id="A0ABD5VYH7"/>
<dbReference type="GO" id="GO:0016746">
    <property type="term" value="F:acyltransferase activity"/>
    <property type="evidence" value="ECO:0007669"/>
    <property type="project" value="UniProtKB-KW"/>
</dbReference>
<evidence type="ECO:0000313" key="4">
    <source>
        <dbReference type="EMBL" id="MFC7057539.1"/>
    </source>
</evidence>
<evidence type="ECO:0000256" key="1">
    <source>
        <dbReference type="ARBA" id="ARBA00022679"/>
    </source>
</evidence>
<dbReference type="SUPFAM" id="SSF55729">
    <property type="entry name" value="Acyl-CoA N-acyltransferases (Nat)"/>
    <property type="match status" value="1"/>
</dbReference>
<dbReference type="Pfam" id="PF13508">
    <property type="entry name" value="Acetyltransf_7"/>
    <property type="match status" value="1"/>
</dbReference>
<evidence type="ECO:0000256" key="2">
    <source>
        <dbReference type="ARBA" id="ARBA00023315"/>
    </source>
</evidence>
<keyword evidence="1 4" id="KW-0808">Transferase</keyword>
<dbReference type="Gene3D" id="3.40.630.30">
    <property type="match status" value="1"/>
</dbReference>
<organism evidence="4 5">
    <name type="scientific">Halovenus salina</name>
    <dbReference type="NCBI Taxonomy" id="1510225"/>
    <lineage>
        <taxon>Archaea</taxon>
        <taxon>Methanobacteriati</taxon>
        <taxon>Methanobacteriota</taxon>
        <taxon>Stenosarchaea group</taxon>
        <taxon>Halobacteria</taxon>
        <taxon>Halobacteriales</taxon>
        <taxon>Haloarculaceae</taxon>
        <taxon>Halovenus</taxon>
    </lineage>
</organism>
<reference evidence="4 5" key="1">
    <citation type="journal article" date="2019" name="Int. J. Syst. Evol. Microbiol.">
        <title>The Global Catalogue of Microorganisms (GCM) 10K type strain sequencing project: providing services to taxonomists for standard genome sequencing and annotation.</title>
        <authorList>
            <consortium name="The Broad Institute Genomics Platform"/>
            <consortium name="The Broad Institute Genome Sequencing Center for Infectious Disease"/>
            <person name="Wu L."/>
            <person name="Ma J."/>
        </authorList>
    </citation>
    <scope>NUCLEOTIDE SEQUENCE [LARGE SCALE GENOMIC DNA]</scope>
    <source>
        <strain evidence="4 5">JCM 30072</strain>
    </source>
</reference>
<comment type="caution">
    <text evidence="4">The sequence shown here is derived from an EMBL/GenBank/DDBJ whole genome shotgun (WGS) entry which is preliminary data.</text>
</comment>
<evidence type="ECO:0000313" key="5">
    <source>
        <dbReference type="Proteomes" id="UP001596445"/>
    </source>
</evidence>
<accession>A0ABD5VYH7</accession>
<gene>
    <name evidence="4" type="ORF">ACFQQG_04315</name>
</gene>
<dbReference type="Proteomes" id="UP001596445">
    <property type="component" value="Unassembled WGS sequence"/>
</dbReference>
<dbReference type="InterPro" id="IPR050832">
    <property type="entry name" value="Bact_Acetyltransf"/>
</dbReference>
<dbReference type="InterPro" id="IPR016181">
    <property type="entry name" value="Acyl_CoA_acyltransferase"/>
</dbReference>
<name>A0ABD5VYH7_9EURY</name>
<dbReference type="EC" id="2.3.-.-" evidence="4"/>
<keyword evidence="5" id="KW-1185">Reference proteome</keyword>
<dbReference type="EMBL" id="JBHSZI010000001">
    <property type="protein sequence ID" value="MFC7057539.1"/>
    <property type="molecule type" value="Genomic_DNA"/>
</dbReference>
<dbReference type="GeneID" id="76629415"/>
<protein>
    <submittedName>
        <fullName evidence="4">GNAT family N-acetyltransferase</fullName>
        <ecNumber evidence="4">2.3.-.-</ecNumber>
    </submittedName>
</protein>